<name>B0WSZ9_CULQU</name>
<keyword evidence="4" id="KW-1185">Reference proteome</keyword>
<dbReference type="VEuPathDB" id="VectorBase:CPIJ009815"/>
<dbReference type="STRING" id="7176.B0WSZ9"/>
<dbReference type="SUPFAM" id="SSF81383">
    <property type="entry name" value="F-box domain"/>
    <property type="match status" value="1"/>
</dbReference>
<dbReference type="AlphaFoldDB" id="B0WSZ9"/>
<dbReference type="GO" id="GO:0031146">
    <property type="term" value="P:SCF-dependent proteasomal ubiquitin-dependent protein catabolic process"/>
    <property type="evidence" value="ECO:0007669"/>
    <property type="project" value="TreeGrafter"/>
</dbReference>
<reference evidence="3" key="2">
    <citation type="submission" date="2020-05" db="UniProtKB">
        <authorList>
            <consortium name="EnsemblMetazoa"/>
        </authorList>
    </citation>
    <scope>IDENTIFICATION</scope>
    <source>
        <strain evidence="3">JHB</strain>
    </source>
</reference>
<evidence type="ECO:0000313" key="2">
    <source>
        <dbReference type="EMBL" id="EDS34132.1"/>
    </source>
</evidence>
<dbReference type="Pfam" id="PF00646">
    <property type="entry name" value="F-box"/>
    <property type="match status" value="1"/>
</dbReference>
<organism>
    <name type="scientific">Culex quinquefasciatus</name>
    <name type="common">Southern house mosquito</name>
    <name type="synonym">Culex pungens</name>
    <dbReference type="NCBI Taxonomy" id="7176"/>
    <lineage>
        <taxon>Eukaryota</taxon>
        <taxon>Metazoa</taxon>
        <taxon>Ecdysozoa</taxon>
        <taxon>Arthropoda</taxon>
        <taxon>Hexapoda</taxon>
        <taxon>Insecta</taxon>
        <taxon>Pterygota</taxon>
        <taxon>Neoptera</taxon>
        <taxon>Endopterygota</taxon>
        <taxon>Diptera</taxon>
        <taxon>Nematocera</taxon>
        <taxon>Culicoidea</taxon>
        <taxon>Culicidae</taxon>
        <taxon>Culicinae</taxon>
        <taxon>Culicini</taxon>
        <taxon>Culex</taxon>
        <taxon>Culex</taxon>
    </lineage>
</organism>
<dbReference type="Proteomes" id="UP000002320">
    <property type="component" value="Unassembled WGS sequence"/>
</dbReference>
<dbReference type="EMBL" id="DS232078">
    <property type="protein sequence ID" value="EDS34132.1"/>
    <property type="molecule type" value="Genomic_DNA"/>
</dbReference>
<dbReference type="InterPro" id="IPR032675">
    <property type="entry name" value="LRR_dom_sf"/>
</dbReference>
<dbReference type="KEGG" id="cqu:CpipJ_CPIJ009815"/>
<dbReference type="GO" id="GO:0019005">
    <property type="term" value="C:SCF ubiquitin ligase complex"/>
    <property type="evidence" value="ECO:0007669"/>
    <property type="project" value="TreeGrafter"/>
</dbReference>
<evidence type="ECO:0000313" key="4">
    <source>
        <dbReference type="Proteomes" id="UP000002320"/>
    </source>
</evidence>
<reference evidence="2" key="1">
    <citation type="submission" date="2007-03" db="EMBL/GenBank/DDBJ databases">
        <title>Annotation of Culex pipiens quinquefasciatus.</title>
        <authorList>
            <consortium name="The Broad Institute Genome Sequencing Platform"/>
            <person name="Atkinson P.W."/>
            <person name="Hemingway J."/>
            <person name="Christensen B.M."/>
            <person name="Higgs S."/>
            <person name="Kodira C."/>
            <person name="Hannick L."/>
            <person name="Megy K."/>
            <person name="O'Leary S."/>
            <person name="Pearson M."/>
            <person name="Haas B.J."/>
            <person name="Mauceli E."/>
            <person name="Wortman J.R."/>
            <person name="Lee N.H."/>
            <person name="Guigo R."/>
            <person name="Stanke M."/>
            <person name="Alvarado L."/>
            <person name="Amedeo P."/>
            <person name="Antoine C.H."/>
            <person name="Arensburger P."/>
            <person name="Bidwell S.L."/>
            <person name="Crawford M."/>
            <person name="Camaro F."/>
            <person name="Devon K."/>
            <person name="Engels R."/>
            <person name="Hammond M."/>
            <person name="Howarth C."/>
            <person name="Koehrsen M."/>
            <person name="Lawson D."/>
            <person name="Montgomery P."/>
            <person name="Nene V."/>
            <person name="Nusbaum C."/>
            <person name="Puiu D."/>
            <person name="Romero-Severson J."/>
            <person name="Severson D.W."/>
            <person name="Shumway M."/>
            <person name="Sisk P."/>
            <person name="Stolte C."/>
            <person name="Zeng Q."/>
            <person name="Eisenstadt E."/>
            <person name="Fraser-Liggett C."/>
            <person name="Strausberg R."/>
            <person name="Galagan J."/>
            <person name="Birren B."/>
            <person name="Collins F.H."/>
        </authorList>
    </citation>
    <scope>NUCLEOTIDE SEQUENCE [LARGE SCALE GENOMIC DNA]</scope>
    <source>
        <strain evidence="2">JHB</strain>
    </source>
</reference>
<dbReference type="InParanoid" id="B0WSZ9"/>
<sequence>MQFEETEKFIGTWGNIDIEKIDSQRVEPVRYNSILHVPTQLEPPLPPEVWERIFRFCAVRELRLVCRRWNDIVAGCPALRQKLTVRFRSVKFGAGYVPSVVPPAANAQLNHCLIRTVDDGWWPDFGRNLTQLSLEECRIAPPVLFRMLRGCPNLREFKLVEVKLLAGEVEAVDFVVDGMEKFSTVDLSCSEDGSEILDSLKLIFPRLKSFSMQDSDDDIWDALFTGRLVQWIETIKETLQVLEVYLDHDLLERLSEVELLQLKQAEYGIDCSSSYWDINLWTKLCRNQPSLLDVNLWGSNIDDEAIKVLVTNMSTLRILEAELDSPSQIVPSFLGHLIAVQNVTIGVNSLALAFTASFSPILTSLTIYEAYLEDGITFLMNSPHLQELSLVQCDLTKCPIPPAVQTFSALKLLELSECKIAKKVLDFTVSCHPALETVWFSGMKSVRIDTVVTLLLLSPKLHQVELMGCDRFAGFTSGAEIMRHYHRVHGSAEGSRGVSFALV</sequence>
<proteinExistence type="predicted"/>
<dbReference type="CDD" id="cd09917">
    <property type="entry name" value="F-box_SF"/>
    <property type="match status" value="1"/>
</dbReference>
<dbReference type="Gene3D" id="3.80.10.10">
    <property type="entry name" value="Ribonuclease Inhibitor"/>
    <property type="match status" value="2"/>
</dbReference>
<dbReference type="PANTHER" id="PTHR13318">
    <property type="entry name" value="PARTNER OF PAIRED, ISOFORM B-RELATED"/>
    <property type="match status" value="1"/>
</dbReference>
<dbReference type="InterPro" id="IPR036047">
    <property type="entry name" value="F-box-like_dom_sf"/>
</dbReference>
<gene>
    <name evidence="3" type="primary">6042753</name>
    <name evidence="2" type="ORF">CpipJ_CPIJ009815</name>
</gene>
<dbReference type="InterPro" id="IPR001810">
    <property type="entry name" value="F-box_dom"/>
</dbReference>
<dbReference type="PANTHER" id="PTHR13318:SF95">
    <property type="entry name" value="F-BOX PROTEIN YLR352W"/>
    <property type="match status" value="1"/>
</dbReference>
<dbReference type="HOGENOM" id="CLU_030454_0_0_1"/>
<dbReference type="EnsemblMetazoa" id="CPIJ009815-RA">
    <property type="protein sequence ID" value="CPIJ009815-PA"/>
    <property type="gene ID" value="CPIJ009815"/>
</dbReference>
<protein>
    <recommendedName>
        <fullName evidence="1">F-box domain-containing protein</fullName>
    </recommendedName>
</protein>
<evidence type="ECO:0000313" key="3">
    <source>
        <dbReference type="EnsemblMetazoa" id="CPIJ009815-PA"/>
    </source>
</evidence>
<dbReference type="SUPFAM" id="SSF52058">
    <property type="entry name" value="L domain-like"/>
    <property type="match status" value="1"/>
</dbReference>
<accession>B0WSZ9</accession>
<dbReference type="VEuPathDB" id="VectorBase:CQUJHB013603"/>
<dbReference type="OrthoDB" id="1107553at2759"/>
<feature type="domain" description="F-box" evidence="1">
    <location>
        <begin position="45"/>
        <end position="76"/>
    </location>
</feature>
<evidence type="ECO:0000259" key="1">
    <source>
        <dbReference type="Pfam" id="PF00646"/>
    </source>
</evidence>